<evidence type="ECO:0000259" key="1">
    <source>
        <dbReference type="Pfam" id="PF08818"/>
    </source>
</evidence>
<protein>
    <submittedName>
        <fullName evidence="2">Uncharacterized protein YdhG (YjbR/CyaY superfamily)</fullName>
    </submittedName>
</protein>
<feature type="domain" description="YdhG-like" evidence="1">
    <location>
        <begin position="20"/>
        <end position="112"/>
    </location>
</feature>
<evidence type="ECO:0000313" key="2">
    <source>
        <dbReference type="EMBL" id="ROO88159.1"/>
    </source>
</evidence>
<dbReference type="AlphaFoldDB" id="A0A3N1D3S9"/>
<reference evidence="2 3" key="1">
    <citation type="submission" date="2018-11" db="EMBL/GenBank/DDBJ databases">
        <title>Sequencing the genomes of 1000 actinobacteria strains.</title>
        <authorList>
            <person name="Klenk H.-P."/>
        </authorList>
    </citation>
    <scope>NUCLEOTIDE SEQUENCE [LARGE SCALE GENOMIC DNA]</scope>
    <source>
        <strain evidence="2 3">DSM 44254</strain>
    </source>
</reference>
<evidence type="ECO:0000313" key="3">
    <source>
        <dbReference type="Proteomes" id="UP000272400"/>
    </source>
</evidence>
<dbReference type="InterPro" id="IPR014922">
    <property type="entry name" value="YdhG-like"/>
</dbReference>
<dbReference type="EMBL" id="RJKE01000001">
    <property type="protein sequence ID" value="ROO88159.1"/>
    <property type="molecule type" value="Genomic_DNA"/>
</dbReference>
<dbReference type="Proteomes" id="UP000272400">
    <property type="component" value="Unassembled WGS sequence"/>
</dbReference>
<comment type="caution">
    <text evidence="2">The sequence shown here is derived from an EMBL/GenBank/DDBJ whole genome shotgun (WGS) entry which is preliminary data.</text>
</comment>
<dbReference type="Gene3D" id="3.90.1150.200">
    <property type="match status" value="1"/>
</dbReference>
<dbReference type="SUPFAM" id="SSF159888">
    <property type="entry name" value="YdhG-like"/>
    <property type="match status" value="1"/>
</dbReference>
<dbReference type="OrthoDB" id="9813231at2"/>
<dbReference type="RefSeq" id="WP_123667427.1">
    <property type="nucleotide sequence ID" value="NZ_RJKE01000001.1"/>
</dbReference>
<sequence length="121" mass="13277">MVQSSASTVDAYVAELPGDRREAVARIRDLCLAELPGFTEEMSYGMPAYARENGAEIAFASQKQYISFYLLRTDVRAAFADRLAPHDMGKACLRFRGPAKIDYSLLRDLLRATAAAPGVPC</sequence>
<keyword evidence="3" id="KW-1185">Reference proteome</keyword>
<proteinExistence type="predicted"/>
<accession>A0A3N1D3S9</accession>
<name>A0A3N1D3S9_9ACTN</name>
<organism evidence="2 3">
    <name type="scientific">Actinocorallia herbida</name>
    <dbReference type="NCBI Taxonomy" id="58109"/>
    <lineage>
        <taxon>Bacteria</taxon>
        <taxon>Bacillati</taxon>
        <taxon>Actinomycetota</taxon>
        <taxon>Actinomycetes</taxon>
        <taxon>Streptosporangiales</taxon>
        <taxon>Thermomonosporaceae</taxon>
        <taxon>Actinocorallia</taxon>
    </lineage>
</organism>
<gene>
    <name evidence="2" type="ORF">EDD29_5819</name>
</gene>
<dbReference type="Pfam" id="PF08818">
    <property type="entry name" value="DUF1801"/>
    <property type="match status" value="1"/>
</dbReference>